<keyword evidence="2 3" id="KW-0560">Oxidoreductase</keyword>
<dbReference type="PANTHER" id="PTHR44196:SF1">
    <property type="entry name" value="DEHYDROGENASE_REDUCTASE SDR FAMILY MEMBER 7B"/>
    <property type="match status" value="1"/>
</dbReference>
<dbReference type="Pfam" id="PF00106">
    <property type="entry name" value="adh_short"/>
    <property type="match status" value="1"/>
</dbReference>
<dbReference type="InterPro" id="IPR002347">
    <property type="entry name" value="SDR_fam"/>
</dbReference>
<dbReference type="GO" id="GO:0016020">
    <property type="term" value="C:membrane"/>
    <property type="evidence" value="ECO:0007669"/>
    <property type="project" value="TreeGrafter"/>
</dbReference>
<dbReference type="Gene3D" id="3.40.50.720">
    <property type="entry name" value="NAD(P)-binding Rossmann-like Domain"/>
    <property type="match status" value="1"/>
</dbReference>
<dbReference type="SUPFAM" id="SSF51735">
    <property type="entry name" value="NAD(P)-binding Rossmann-fold domains"/>
    <property type="match status" value="1"/>
</dbReference>
<dbReference type="EMBL" id="CP162607">
    <property type="protein sequence ID" value="XDK35653.1"/>
    <property type="molecule type" value="Genomic_DNA"/>
</dbReference>
<proteinExistence type="inferred from homology"/>
<evidence type="ECO:0000256" key="1">
    <source>
        <dbReference type="ARBA" id="ARBA00006484"/>
    </source>
</evidence>
<reference evidence="3" key="1">
    <citation type="submission" date="2024-07" db="EMBL/GenBank/DDBJ databases">
        <title>Identification and characteristics of a novel species of coltsfoot's symbiotic bacteria.</title>
        <authorList>
            <person name="Juszczyk A."/>
            <person name="Jasielczuk I."/>
            <person name="Gurgul A."/>
            <person name="Rogala M."/>
            <person name="Kowalczyk A."/>
            <person name="Szmatola T."/>
            <person name="Kosecka-Strojek M."/>
            <person name="Arent Z."/>
            <person name="Latowski D."/>
        </authorList>
    </citation>
    <scope>NUCLEOTIDE SEQUENCE</scope>
    <source>
        <strain evidence="3">Hg7Tf</strain>
    </source>
</reference>
<organism evidence="3">
    <name type="scientific">Pseudomonas sp. Hg7Tf</name>
    <dbReference type="NCBI Taxonomy" id="3236988"/>
    <lineage>
        <taxon>Bacteria</taxon>
        <taxon>Pseudomonadati</taxon>
        <taxon>Pseudomonadota</taxon>
        <taxon>Gammaproteobacteria</taxon>
        <taxon>Pseudomonadales</taxon>
        <taxon>Pseudomonadaceae</taxon>
        <taxon>Pseudomonas</taxon>
    </lineage>
</organism>
<protein>
    <submittedName>
        <fullName evidence="3">SDR family NAD(P)-dependent oxidoreductase</fullName>
        <ecNumber evidence="3">1.-.-.-</ecNumber>
    </submittedName>
</protein>
<evidence type="ECO:0000313" key="3">
    <source>
        <dbReference type="EMBL" id="XDK35653.1"/>
    </source>
</evidence>
<evidence type="ECO:0000256" key="2">
    <source>
        <dbReference type="ARBA" id="ARBA00023002"/>
    </source>
</evidence>
<comment type="similarity">
    <text evidence="1">Belongs to the short-chain dehydrogenases/reductases (SDR) family.</text>
</comment>
<sequence length="230" mass="24468">MARRVWISGASSGLGLELVEQLLEQGAQVAASGPSAEALQALARQFASRLLLLDSNLTEPFAAQQAAKHIADRWGALDCLIINAGTCDYLAPDTPAAAMFEGIVRSNLSASRHCLENALALLQHGRSPQVVGILSRYSSLQLGDPRQPATSDNSVMQLLNAQRTALAAKSIGLTIVAPKSLNYSQTPVQVTPQGWTAQSAATAILERLPDRSANLVLEALQLNSLWPLPR</sequence>
<gene>
    <name evidence="3" type="ORF">AB4Y39_18340</name>
</gene>
<name>A0AB39I102_9PSED</name>
<dbReference type="InterPro" id="IPR036291">
    <property type="entry name" value="NAD(P)-bd_dom_sf"/>
</dbReference>
<dbReference type="GO" id="GO:0016491">
    <property type="term" value="F:oxidoreductase activity"/>
    <property type="evidence" value="ECO:0007669"/>
    <property type="project" value="UniProtKB-KW"/>
</dbReference>
<dbReference type="AlphaFoldDB" id="A0AB39I102"/>
<accession>A0AB39I102</accession>
<dbReference type="EC" id="1.-.-.-" evidence="3"/>
<dbReference type="RefSeq" id="WP_052675635.1">
    <property type="nucleotide sequence ID" value="NZ_CP162607.1"/>
</dbReference>
<dbReference type="PANTHER" id="PTHR44196">
    <property type="entry name" value="DEHYDROGENASE/REDUCTASE SDR FAMILY MEMBER 7B"/>
    <property type="match status" value="1"/>
</dbReference>